<organism evidence="2 3">
    <name type="scientific">Kitasatospora griseola</name>
    <name type="common">Streptomyces griseolosporeus</name>
    <dbReference type="NCBI Taxonomy" id="2064"/>
    <lineage>
        <taxon>Bacteria</taxon>
        <taxon>Bacillati</taxon>
        <taxon>Actinomycetota</taxon>
        <taxon>Actinomycetes</taxon>
        <taxon>Kitasatosporales</taxon>
        <taxon>Streptomycetaceae</taxon>
        <taxon>Kitasatospora</taxon>
    </lineage>
</organism>
<evidence type="ECO:0000256" key="1">
    <source>
        <dbReference type="SAM" id="Phobius"/>
    </source>
</evidence>
<feature type="transmembrane region" description="Helical" evidence="1">
    <location>
        <begin position="43"/>
        <end position="66"/>
    </location>
</feature>
<gene>
    <name evidence="2" type="ORF">TR51_21280</name>
</gene>
<accession>A0A0D0PT56</accession>
<reference evidence="2 3" key="1">
    <citation type="submission" date="2015-02" db="EMBL/GenBank/DDBJ databases">
        <title>Draft genome sequence of Kitasatospora griseola MF730-N6, a bafilomycin, terpentecin and satosporin producer.</title>
        <authorList>
            <person name="Arens J.C."/>
            <person name="Haltli B."/>
            <person name="Kerr R.G."/>
        </authorList>
    </citation>
    <scope>NUCLEOTIDE SEQUENCE [LARGE SCALE GENOMIC DNA]</scope>
    <source>
        <strain evidence="2 3">MF730-N6</strain>
    </source>
</reference>
<dbReference type="AlphaFoldDB" id="A0A0D0PT56"/>
<name>A0A0D0PT56_KITGR</name>
<proteinExistence type="predicted"/>
<dbReference type="STRING" id="2064.TR51_21280"/>
<evidence type="ECO:0000313" key="2">
    <source>
        <dbReference type="EMBL" id="KIQ61803.1"/>
    </source>
</evidence>
<keyword evidence="1" id="KW-0472">Membrane</keyword>
<feature type="transmembrane region" description="Helical" evidence="1">
    <location>
        <begin position="78"/>
        <end position="98"/>
    </location>
</feature>
<protein>
    <submittedName>
        <fullName evidence="2">Uncharacterized protein</fullName>
    </submittedName>
</protein>
<dbReference type="EMBL" id="JXZB01000004">
    <property type="protein sequence ID" value="KIQ61803.1"/>
    <property type="molecule type" value="Genomic_DNA"/>
</dbReference>
<dbReference type="PATRIC" id="fig|2064.6.peg.4574"/>
<sequence length="104" mass="10288">MGAVVFGAAAALLTGALLWLIWQFTHLAPGPETAGHNAPRDGAVRLSGLLLLPVLVCAAVGAVGAGRGAGRLRRLSRAGLGALIGHLLLVGALLAPIAGSALRS</sequence>
<evidence type="ECO:0000313" key="3">
    <source>
        <dbReference type="Proteomes" id="UP000032066"/>
    </source>
</evidence>
<comment type="caution">
    <text evidence="2">The sequence shown here is derived from an EMBL/GenBank/DDBJ whole genome shotgun (WGS) entry which is preliminary data.</text>
</comment>
<keyword evidence="3" id="KW-1185">Reference proteome</keyword>
<keyword evidence="1" id="KW-1133">Transmembrane helix</keyword>
<dbReference type="Proteomes" id="UP000032066">
    <property type="component" value="Unassembled WGS sequence"/>
</dbReference>
<keyword evidence="1" id="KW-0812">Transmembrane</keyword>